<dbReference type="NCBIfam" id="NF038403">
    <property type="entry name" value="perm_prefix_1"/>
    <property type="match status" value="1"/>
</dbReference>
<dbReference type="Gene3D" id="2.160.20.120">
    <property type="match status" value="1"/>
</dbReference>
<gene>
    <name evidence="2" type="ORF">ACFQ42_05860</name>
</gene>
<reference evidence="3" key="1">
    <citation type="journal article" date="2019" name="Int. J. Syst. Evol. Microbiol.">
        <title>The Global Catalogue of Microorganisms (GCM) 10K type strain sequencing project: providing services to taxonomists for standard genome sequencing and annotation.</title>
        <authorList>
            <consortium name="The Broad Institute Genomics Platform"/>
            <consortium name="The Broad Institute Genome Sequencing Center for Infectious Disease"/>
            <person name="Wu L."/>
            <person name="Ma J."/>
        </authorList>
    </citation>
    <scope>NUCLEOTIDE SEQUENCE [LARGE SCALE GENOMIC DNA]</scope>
    <source>
        <strain evidence="3">CCM 8936</strain>
    </source>
</reference>
<proteinExistence type="predicted"/>
<accession>A0ABW4BSS4</accession>
<name>A0ABW4BSS4_9LACO</name>
<dbReference type="EMBL" id="JBHTOI010000037">
    <property type="protein sequence ID" value="MFD1418257.1"/>
    <property type="molecule type" value="Genomic_DNA"/>
</dbReference>
<dbReference type="Pfam" id="PF13349">
    <property type="entry name" value="DUF4097"/>
    <property type="match status" value="1"/>
</dbReference>
<evidence type="ECO:0000313" key="2">
    <source>
        <dbReference type="EMBL" id="MFD1418257.1"/>
    </source>
</evidence>
<evidence type="ECO:0000259" key="1">
    <source>
        <dbReference type="Pfam" id="PF13349"/>
    </source>
</evidence>
<sequence length="460" mass="50908">MNEKIIELVKQQLSEIFEDYPHTADIHELAEELKSDLIASAEDNLKDGMSPEYAVKDAFNKFGDIRDLIEDVVHESGQKEKNENHEGHHIDINQSGITVDGGDKLKIDKSGMFINKGKSFKADGSGVSISEGRVFRADENGLKLGNMVIDGRGINFEQNENKVRDTFSKFDEQFNTNVDTEVYVETLNLVNEQEFNVDEVERLDISYGFATVRVLPNEGDKIILREYMSRNNPDYFARTSIGSDTLQIKQGRFPKFLSLKVRTQILIPSNFSGDMRISNSAGQLYLNGISGLNTVKATINSGNGYFNNVSVENLSVKAQSGRIKMENVKAGDILQLLAHSGSIKINNVLGREFEIKAHSGSVRGENLSGSGYVISHSGTVSLSIEELTGDINAESNSGTVRLTMMPTNYYFDLQSKSGTVKSPENAIMDHDTYSFKAGYVGDNPQYMIKGKASSGIVKLY</sequence>
<dbReference type="InterPro" id="IPR047928">
    <property type="entry name" value="Perm_prefix_1"/>
</dbReference>
<dbReference type="Proteomes" id="UP001597251">
    <property type="component" value="Unassembled WGS sequence"/>
</dbReference>
<keyword evidence="3" id="KW-1185">Reference proteome</keyword>
<feature type="domain" description="DUF4097" evidence="1">
    <location>
        <begin position="202"/>
        <end position="436"/>
    </location>
</feature>
<evidence type="ECO:0000313" key="3">
    <source>
        <dbReference type="Proteomes" id="UP001597251"/>
    </source>
</evidence>
<organism evidence="2 3">
    <name type="scientific">Companilactobacillus keshanensis</name>
    <dbReference type="NCBI Taxonomy" id="2486003"/>
    <lineage>
        <taxon>Bacteria</taxon>
        <taxon>Bacillati</taxon>
        <taxon>Bacillota</taxon>
        <taxon>Bacilli</taxon>
        <taxon>Lactobacillales</taxon>
        <taxon>Lactobacillaceae</taxon>
        <taxon>Companilactobacillus</taxon>
    </lineage>
</organism>
<comment type="caution">
    <text evidence="2">The sequence shown here is derived from an EMBL/GenBank/DDBJ whole genome shotgun (WGS) entry which is preliminary data.</text>
</comment>
<dbReference type="RefSeq" id="WP_125677723.1">
    <property type="nucleotide sequence ID" value="NZ_JBHTOI010000037.1"/>
</dbReference>
<protein>
    <submittedName>
        <fullName evidence="2">DUF4097 family beta strand repeat-containing protein</fullName>
    </submittedName>
</protein>
<dbReference type="InterPro" id="IPR025164">
    <property type="entry name" value="Toastrack_DUF4097"/>
</dbReference>